<organism evidence="1 2">
    <name type="scientific">Lactobacillus crispatus</name>
    <dbReference type="NCBI Taxonomy" id="47770"/>
    <lineage>
        <taxon>Bacteria</taxon>
        <taxon>Bacillati</taxon>
        <taxon>Bacillota</taxon>
        <taxon>Bacilli</taxon>
        <taxon>Lactobacillales</taxon>
        <taxon>Lactobacillaceae</taxon>
        <taxon>Lactobacillus</taxon>
    </lineage>
</organism>
<dbReference type="EMBL" id="MKXG01000094">
    <property type="protein sequence ID" value="PJZ16928.1"/>
    <property type="molecule type" value="Genomic_DNA"/>
</dbReference>
<dbReference type="RefSeq" id="WP_100732768.1">
    <property type="nucleotide sequence ID" value="NZ_MKXG01000094.1"/>
</dbReference>
<reference evidence="1 2" key="1">
    <citation type="submission" date="2016-10" db="EMBL/GenBank/DDBJ databases">
        <title>WGS of isloates from the oral cavity of healthy individuals.</title>
        <authorList>
            <person name="Sharma S."/>
            <person name="Pal V.K."/>
            <person name="Patil P.B."/>
            <person name="Korpole S."/>
            <person name="Grover V."/>
        </authorList>
    </citation>
    <scope>NUCLEOTIDE SEQUENCE [LARGE SCALE GENOMIC DNA]</scope>
    <source>
        <strain evidence="1 2">DISK12</strain>
    </source>
</reference>
<evidence type="ECO:0000313" key="2">
    <source>
        <dbReference type="Proteomes" id="UP000231914"/>
    </source>
</evidence>
<evidence type="ECO:0000313" key="1">
    <source>
        <dbReference type="EMBL" id="PJZ16928.1"/>
    </source>
</evidence>
<dbReference type="Proteomes" id="UP000231914">
    <property type="component" value="Unassembled WGS sequence"/>
</dbReference>
<gene>
    <name evidence="1" type="ORF">BHU41_08135</name>
</gene>
<accession>A0A2M9WNC4</accession>
<comment type="caution">
    <text evidence="1">The sequence shown here is derived from an EMBL/GenBank/DDBJ whole genome shotgun (WGS) entry which is preliminary data.</text>
</comment>
<sequence length="97" mass="10669">MALSYLLFNKLKWFNIDNNSQQITANGKKWGAYPTSVKLNGTGALATDLGFGNVIGTPDCECYAKIVNKFGTFYVVNYKGAMAFIRDDQVSSEIWGG</sequence>
<dbReference type="AlphaFoldDB" id="A0A2M9WNC4"/>
<proteinExistence type="predicted"/>
<name>A0A2M9WNC4_9LACO</name>
<protein>
    <submittedName>
        <fullName evidence="1">Uncharacterized protein</fullName>
    </submittedName>
</protein>